<dbReference type="Proteomes" id="UP000196027">
    <property type="component" value="Chromosome"/>
</dbReference>
<sequence>MTLDQLQSMYAAAELAAVNILPNASSAGEWVLLVKDKQGKSHFLVAGDEKVQSFSSIDAASVVVREIGFKRAKLFL</sequence>
<accession>A0A1Y0IG66</accession>
<organism evidence="1 2">
    <name type="scientific">Oleiphilus messinensis</name>
    <dbReference type="NCBI Taxonomy" id="141451"/>
    <lineage>
        <taxon>Bacteria</taxon>
        <taxon>Pseudomonadati</taxon>
        <taxon>Pseudomonadota</taxon>
        <taxon>Gammaproteobacteria</taxon>
        <taxon>Oceanospirillales</taxon>
        <taxon>Oleiphilaceae</taxon>
        <taxon>Oleiphilus</taxon>
    </lineage>
</organism>
<protein>
    <submittedName>
        <fullName evidence="1">Uncharacterized protein</fullName>
    </submittedName>
</protein>
<reference evidence="1 2" key="1">
    <citation type="submission" date="2017-05" db="EMBL/GenBank/DDBJ databases">
        <title>Genomic insights into alkan degradation activity of Oleiphilus messinensis.</title>
        <authorList>
            <person name="Kozyavkin S.A."/>
            <person name="Slesarev A.I."/>
            <person name="Golyshin P.N."/>
            <person name="Korzhenkov A."/>
            <person name="Golyshina O.N."/>
            <person name="Toshchakov S.V."/>
        </authorList>
    </citation>
    <scope>NUCLEOTIDE SEQUENCE [LARGE SCALE GENOMIC DNA]</scope>
    <source>
        <strain evidence="1 2">ME102</strain>
    </source>
</reference>
<dbReference type="EMBL" id="CP021425">
    <property type="protein sequence ID" value="ARU59119.1"/>
    <property type="molecule type" value="Genomic_DNA"/>
</dbReference>
<dbReference type="OrthoDB" id="6941664at2"/>
<gene>
    <name evidence="1" type="ORF">OLMES_5135</name>
</gene>
<dbReference type="KEGG" id="ome:OLMES_5135"/>
<dbReference type="RefSeq" id="WP_087463824.1">
    <property type="nucleotide sequence ID" value="NZ_CP021425.1"/>
</dbReference>
<name>A0A1Y0IG66_9GAMM</name>
<keyword evidence="2" id="KW-1185">Reference proteome</keyword>
<dbReference type="AlphaFoldDB" id="A0A1Y0IG66"/>
<evidence type="ECO:0000313" key="1">
    <source>
        <dbReference type="EMBL" id="ARU59119.1"/>
    </source>
</evidence>
<evidence type="ECO:0000313" key="2">
    <source>
        <dbReference type="Proteomes" id="UP000196027"/>
    </source>
</evidence>
<proteinExistence type="predicted"/>